<keyword evidence="2" id="KW-1185">Reference proteome</keyword>
<proteinExistence type="predicted"/>
<dbReference type="EMBL" id="FYEH01000003">
    <property type="protein sequence ID" value="SNB62642.1"/>
    <property type="molecule type" value="Genomic_DNA"/>
</dbReference>
<dbReference type="Proteomes" id="UP000197065">
    <property type="component" value="Unassembled WGS sequence"/>
</dbReference>
<dbReference type="PANTHER" id="PTHR48100">
    <property type="entry name" value="BROAD-SPECIFICITY PHOSPHATASE YOR283W-RELATED"/>
    <property type="match status" value="1"/>
</dbReference>
<accession>A0A212QSS5</accession>
<protein>
    <submittedName>
        <fullName evidence="1">Broad specificity phosphatase PhoE</fullName>
    </submittedName>
</protein>
<name>A0A212QSS5_9PROT</name>
<reference evidence="1 2" key="1">
    <citation type="submission" date="2017-06" db="EMBL/GenBank/DDBJ databases">
        <authorList>
            <person name="Kim H.J."/>
            <person name="Triplett B.A."/>
        </authorList>
    </citation>
    <scope>NUCLEOTIDE SEQUENCE [LARGE SCALE GENOMIC DNA]</scope>
    <source>
        <strain evidence="1 2">B29T1</strain>
    </source>
</reference>
<dbReference type="SMART" id="SM00855">
    <property type="entry name" value="PGAM"/>
    <property type="match status" value="1"/>
</dbReference>
<dbReference type="InterPro" id="IPR029033">
    <property type="entry name" value="His_PPase_superfam"/>
</dbReference>
<evidence type="ECO:0000313" key="2">
    <source>
        <dbReference type="Proteomes" id="UP000197065"/>
    </source>
</evidence>
<gene>
    <name evidence="1" type="ORF">SAMN07250955_103159</name>
</gene>
<dbReference type="Gene3D" id="3.40.50.1240">
    <property type="entry name" value="Phosphoglycerate mutase-like"/>
    <property type="match status" value="1"/>
</dbReference>
<evidence type="ECO:0000313" key="1">
    <source>
        <dbReference type="EMBL" id="SNB62642.1"/>
    </source>
</evidence>
<dbReference type="Pfam" id="PF00300">
    <property type="entry name" value="His_Phos_1"/>
    <property type="match status" value="1"/>
</dbReference>
<dbReference type="PANTHER" id="PTHR48100:SF1">
    <property type="entry name" value="HISTIDINE PHOSPHATASE FAMILY PROTEIN-RELATED"/>
    <property type="match status" value="1"/>
</dbReference>
<organism evidence="1 2">
    <name type="scientific">Arboricoccus pini</name>
    <dbReference type="NCBI Taxonomy" id="1963835"/>
    <lineage>
        <taxon>Bacteria</taxon>
        <taxon>Pseudomonadati</taxon>
        <taxon>Pseudomonadota</taxon>
        <taxon>Alphaproteobacteria</taxon>
        <taxon>Geminicoccales</taxon>
        <taxon>Geminicoccaceae</taxon>
        <taxon>Arboricoccus</taxon>
    </lineage>
</organism>
<dbReference type="InterPro" id="IPR013078">
    <property type="entry name" value="His_Pase_superF_clade-1"/>
</dbReference>
<dbReference type="CDD" id="cd07067">
    <property type="entry name" value="HP_PGM_like"/>
    <property type="match status" value="1"/>
</dbReference>
<dbReference type="AlphaFoldDB" id="A0A212QSS5"/>
<dbReference type="GO" id="GO:0016791">
    <property type="term" value="F:phosphatase activity"/>
    <property type="evidence" value="ECO:0007669"/>
    <property type="project" value="TreeGrafter"/>
</dbReference>
<dbReference type="GO" id="GO:0005737">
    <property type="term" value="C:cytoplasm"/>
    <property type="evidence" value="ECO:0007669"/>
    <property type="project" value="TreeGrafter"/>
</dbReference>
<dbReference type="OrthoDB" id="9781415at2"/>
<dbReference type="RefSeq" id="WP_088560397.1">
    <property type="nucleotide sequence ID" value="NZ_FYEH01000003.1"/>
</dbReference>
<sequence>MLLIRHAQSTWNLVFGASRIDAALTDPDLTESGGMACTAAAMDLKDKGLRRIVSSPYQRTLKTASHLAQILHLPIEVDVSVRERCAFSCDQGTPRSVLQSLWPQLEFGELEERWWGRTIESNPSLKRRAQAFLDRAARWDDHDHVLVVTHWGFIRCVTGLEVGNLATASVDPTVSTVAAPN</sequence>
<dbReference type="SUPFAM" id="SSF53254">
    <property type="entry name" value="Phosphoglycerate mutase-like"/>
    <property type="match status" value="1"/>
</dbReference>
<dbReference type="InterPro" id="IPR050275">
    <property type="entry name" value="PGM_Phosphatase"/>
</dbReference>